<dbReference type="InterPro" id="IPR006379">
    <property type="entry name" value="HAD-SF_hydro_IIB"/>
</dbReference>
<organism evidence="1 2">
    <name type="scientific">Algoriphagus sediminis</name>
    <dbReference type="NCBI Taxonomy" id="3057113"/>
    <lineage>
        <taxon>Bacteria</taxon>
        <taxon>Pseudomonadati</taxon>
        <taxon>Bacteroidota</taxon>
        <taxon>Cytophagia</taxon>
        <taxon>Cytophagales</taxon>
        <taxon>Cyclobacteriaceae</taxon>
        <taxon>Algoriphagus</taxon>
    </lineage>
</organism>
<dbReference type="RefSeq" id="WP_290000939.1">
    <property type="nucleotide sequence ID" value="NZ_JAUEPH010000005.1"/>
</dbReference>
<dbReference type="PROSITE" id="PS01228">
    <property type="entry name" value="COF_1"/>
    <property type="match status" value="1"/>
</dbReference>
<keyword evidence="2" id="KW-1185">Reference proteome</keyword>
<dbReference type="SUPFAM" id="SSF56784">
    <property type="entry name" value="HAD-like"/>
    <property type="match status" value="1"/>
</dbReference>
<dbReference type="Proteomes" id="UP001171916">
    <property type="component" value="Unassembled WGS sequence"/>
</dbReference>
<dbReference type="InterPro" id="IPR023214">
    <property type="entry name" value="HAD_sf"/>
</dbReference>
<dbReference type="NCBIfam" id="TIGR00099">
    <property type="entry name" value="Cof-subfamily"/>
    <property type="match status" value="1"/>
</dbReference>
<dbReference type="GO" id="GO:0016787">
    <property type="term" value="F:hydrolase activity"/>
    <property type="evidence" value="ECO:0007669"/>
    <property type="project" value="UniProtKB-KW"/>
</dbReference>
<proteinExistence type="predicted"/>
<dbReference type="Pfam" id="PF08282">
    <property type="entry name" value="Hydrolase_3"/>
    <property type="match status" value="1"/>
</dbReference>
<dbReference type="PANTHER" id="PTHR10000">
    <property type="entry name" value="PHOSPHOSERINE PHOSPHATASE"/>
    <property type="match status" value="1"/>
</dbReference>
<comment type="caution">
    <text evidence="1">The sequence shown here is derived from an EMBL/GenBank/DDBJ whole genome shotgun (WGS) entry which is preliminary data.</text>
</comment>
<dbReference type="Gene3D" id="3.30.1240.10">
    <property type="match status" value="1"/>
</dbReference>
<dbReference type="InterPro" id="IPR000150">
    <property type="entry name" value="Cof"/>
</dbReference>
<dbReference type="SFLD" id="SFLDG01140">
    <property type="entry name" value="C2.B:_Phosphomannomutase_and_P"/>
    <property type="match status" value="1"/>
</dbReference>
<dbReference type="CDD" id="cd07516">
    <property type="entry name" value="HAD_Pase"/>
    <property type="match status" value="1"/>
</dbReference>
<accession>A0ABT7YEY4</accession>
<dbReference type="NCBIfam" id="TIGR01484">
    <property type="entry name" value="HAD-SF-IIB"/>
    <property type="match status" value="1"/>
</dbReference>
<gene>
    <name evidence="1" type="ORF">QVH07_12935</name>
</gene>
<sequence>MRYKALCSDIDGTLLNSERDLSDRLKKVIKRLPIDFPIILASSRMPKAMRHLLEDLDRVNNPLISYNGGFVQNAKGETLESTTIPLGLVDKIYQFVSKTNLHISLFYEDNWYEAKEDYWSKREIQNTKTEPIWMQTEDVLSLWSKKNNGAHKIMTMGDSQEISWLFGELHLLFSKELHLYRSKDTYIEIAPKSISKATALRKILNECYDFPIEEVIAFGDNYNDIDLLQAVGMGIAVANARPELKMIANDHTLHHKEDGVALSIEKYFELMN</sequence>
<reference evidence="1" key="1">
    <citation type="submission" date="2023-06" db="EMBL/GenBank/DDBJ databases">
        <title>Robiginitalea aurantiacus sp. nov. and Algoriphagus sediminis sp. nov., isolated from coastal sediment.</title>
        <authorList>
            <person name="Zhou Z.Y."/>
            <person name="An J."/>
            <person name="Jia Y.W."/>
            <person name="Du Z.J."/>
        </authorList>
    </citation>
    <scope>NUCLEOTIDE SEQUENCE</scope>
    <source>
        <strain evidence="1">C2-7</strain>
    </source>
</reference>
<keyword evidence="1" id="KW-0378">Hydrolase</keyword>
<dbReference type="PANTHER" id="PTHR10000:SF8">
    <property type="entry name" value="HAD SUPERFAMILY HYDROLASE-LIKE, TYPE 3"/>
    <property type="match status" value="1"/>
</dbReference>
<evidence type="ECO:0000313" key="1">
    <source>
        <dbReference type="EMBL" id="MDN3205062.1"/>
    </source>
</evidence>
<dbReference type="EC" id="3.1.3.-" evidence="1"/>
<name>A0ABT7YEY4_9BACT</name>
<protein>
    <submittedName>
        <fullName evidence="1">Cof-type HAD-IIB family hydrolase</fullName>
        <ecNumber evidence="1">3.1.3.-</ecNumber>
    </submittedName>
</protein>
<dbReference type="EMBL" id="JAUEPH010000005">
    <property type="protein sequence ID" value="MDN3205062.1"/>
    <property type="molecule type" value="Genomic_DNA"/>
</dbReference>
<dbReference type="Gene3D" id="3.40.50.1000">
    <property type="entry name" value="HAD superfamily/HAD-like"/>
    <property type="match status" value="1"/>
</dbReference>
<evidence type="ECO:0000313" key="2">
    <source>
        <dbReference type="Proteomes" id="UP001171916"/>
    </source>
</evidence>
<dbReference type="InterPro" id="IPR036412">
    <property type="entry name" value="HAD-like_sf"/>
</dbReference>
<dbReference type="SFLD" id="SFLDS00003">
    <property type="entry name" value="Haloacid_Dehalogenase"/>
    <property type="match status" value="1"/>
</dbReference>